<dbReference type="PROSITE" id="PS51909">
    <property type="entry name" value="LYSOZYME_I"/>
    <property type="match status" value="1"/>
</dbReference>
<evidence type="ECO:0000256" key="6">
    <source>
        <dbReference type="ARBA" id="ARBA00023157"/>
    </source>
</evidence>
<dbReference type="GO" id="GO:0031640">
    <property type="term" value="P:killing of cells of another organism"/>
    <property type="evidence" value="ECO:0007669"/>
    <property type="project" value="UniProtKB-KW"/>
</dbReference>
<evidence type="ECO:0000256" key="5">
    <source>
        <dbReference type="ARBA" id="ARBA00022801"/>
    </source>
</evidence>
<name>A0A1Y1MBH0_PHOPY</name>
<proteinExistence type="predicted"/>
<keyword evidence="4" id="KW-0081">Bacteriolytic enzyme</keyword>
<organism evidence="10">
    <name type="scientific">Photinus pyralis</name>
    <name type="common">Common eastern firefly</name>
    <name type="synonym">Lampyris pyralis</name>
    <dbReference type="NCBI Taxonomy" id="7054"/>
    <lineage>
        <taxon>Eukaryota</taxon>
        <taxon>Metazoa</taxon>
        <taxon>Ecdysozoa</taxon>
        <taxon>Arthropoda</taxon>
        <taxon>Hexapoda</taxon>
        <taxon>Insecta</taxon>
        <taxon>Pterygota</taxon>
        <taxon>Neoptera</taxon>
        <taxon>Endopterygota</taxon>
        <taxon>Coleoptera</taxon>
        <taxon>Polyphaga</taxon>
        <taxon>Elateriformia</taxon>
        <taxon>Elateroidea</taxon>
        <taxon>Lampyridae</taxon>
        <taxon>Lampyrinae</taxon>
        <taxon>Photinus</taxon>
    </lineage>
</organism>
<reference evidence="10" key="1">
    <citation type="journal article" date="2016" name="Sci. Rep.">
        <title>Molecular characterization of firefly nuptial gifts: a multi-omics approach sheds light on postcopulatory sexual selection.</title>
        <authorList>
            <person name="Al-Wathiqui N."/>
            <person name="Fallon T.R."/>
            <person name="South A."/>
            <person name="Weng J.K."/>
            <person name="Lewis S.M."/>
        </authorList>
    </citation>
    <scope>NUCLEOTIDE SEQUENCE</scope>
</reference>
<sequence length="150" mass="17183">MLKHVLLFVLFNLFYTSTLSKKFDIPVSVRCINCICQAATACNSKDGCRGETCGPFGISREYWIQSGRPTVNRLKPDDPESFLKCANDFYCSYFAIQKYMEKNTRDCNGDSKIDCDDFVAIHKLGRENCTQQLPESYAERYDYCQSVISD</sequence>
<evidence type="ECO:0000256" key="3">
    <source>
        <dbReference type="ARBA" id="ARBA00022529"/>
    </source>
</evidence>
<evidence type="ECO:0000256" key="7">
    <source>
        <dbReference type="ARBA" id="ARBA00023295"/>
    </source>
</evidence>
<keyword evidence="6 8" id="KW-1015">Disulfide bond</keyword>
<dbReference type="Pfam" id="PF05497">
    <property type="entry name" value="Destabilase"/>
    <property type="match status" value="1"/>
</dbReference>
<dbReference type="PANTHER" id="PTHR11195:SF13">
    <property type="entry name" value="INVERTEBRATE-TYPE LYSOZYME 2-RELATED"/>
    <property type="match status" value="1"/>
</dbReference>
<evidence type="ECO:0000256" key="4">
    <source>
        <dbReference type="ARBA" id="ARBA00022638"/>
    </source>
</evidence>
<keyword evidence="5" id="KW-0378">Hydrolase</keyword>
<feature type="disulfide bond" evidence="8">
    <location>
        <begin position="31"/>
        <end position="115"/>
    </location>
</feature>
<accession>A0A1Y1MBH0</accession>
<dbReference type="GO" id="GO:0003796">
    <property type="term" value="F:lysozyme activity"/>
    <property type="evidence" value="ECO:0007669"/>
    <property type="project" value="UniProtKB-EC"/>
</dbReference>
<feature type="signal peptide" evidence="9">
    <location>
        <begin position="1"/>
        <end position="20"/>
    </location>
</feature>
<dbReference type="GO" id="GO:0042742">
    <property type="term" value="P:defense response to bacterium"/>
    <property type="evidence" value="ECO:0007669"/>
    <property type="project" value="UniProtKB-KW"/>
</dbReference>
<evidence type="ECO:0000313" key="10">
    <source>
        <dbReference type="EMBL" id="JAV83182.1"/>
    </source>
</evidence>
<evidence type="ECO:0000256" key="2">
    <source>
        <dbReference type="ARBA" id="ARBA00012732"/>
    </source>
</evidence>
<feature type="disulfide bond" evidence="8">
    <location>
        <begin position="36"/>
        <end position="42"/>
    </location>
</feature>
<dbReference type="Gene3D" id="1.10.530.10">
    <property type="match status" value="1"/>
</dbReference>
<feature type="disulfide bond" evidence="8">
    <location>
        <begin position="85"/>
        <end position="91"/>
    </location>
</feature>
<dbReference type="CDD" id="cd16890">
    <property type="entry name" value="lyz_i"/>
    <property type="match status" value="1"/>
</dbReference>
<dbReference type="EMBL" id="GEZM01035556">
    <property type="protein sequence ID" value="JAV83182.1"/>
    <property type="molecule type" value="Transcribed_RNA"/>
</dbReference>
<feature type="chain" id="PRO_5013141327" description="lysozyme" evidence="9">
    <location>
        <begin position="21"/>
        <end position="150"/>
    </location>
</feature>
<dbReference type="RefSeq" id="XP_031343568.1">
    <property type="nucleotide sequence ID" value="XM_031487708.1"/>
</dbReference>
<comment type="catalytic activity">
    <reaction evidence="1">
        <text>Hydrolysis of (1-&gt;4)-beta-linkages between N-acetylmuramic acid and N-acetyl-D-glucosamine residues in a peptidoglycan and between N-acetyl-D-glucosamine residues in chitodextrins.</text>
        <dbReference type="EC" id="3.2.1.17"/>
    </reaction>
</comment>
<evidence type="ECO:0000256" key="9">
    <source>
        <dbReference type="SAM" id="SignalP"/>
    </source>
</evidence>
<dbReference type="PANTHER" id="PTHR11195">
    <property type="entry name" value="DESTABILASE-RELATED"/>
    <property type="match status" value="1"/>
</dbReference>
<dbReference type="OrthoDB" id="6337871at2759"/>
<evidence type="ECO:0000256" key="8">
    <source>
        <dbReference type="PIRSR" id="PIRSR608597-3"/>
    </source>
</evidence>
<evidence type="ECO:0000256" key="1">
    <source>
        <dbReference type="ARBA" id="ARBA00000632"/>
    </source>
</evidence>
<dbReference type="EC" id="3.2.1.17" evidence="2"/>
<keyword evidence="7" id="KW-0326">Glycosidase</keyword>
<dbReference type="AlphaFoldDB" id="A0A1Y1MBH0"/>
<keyword evidence="9" id="KW-0732">Signal</keyword>
<dbReference type="InterPro" id="IPR008597">
    <property type="entry name" value="Invert_lysozyme"/>
</dbReference>
<keyword evidence="3" id="KW-0929">Antimicrobial</keyword>
<dbReference type="GeneID" id="116171057"/>
<feature type="disulfide bond" evidence="8">
    <location>
        <begin position="48"/>
        <end position="53"/>
    </location>
</feature>
<protein>
    <recommendedName>
        <fullName evidence="2">lysozyme</fullName>
        <ecNumber evidence="2">3.2.1.17</ecNumber>
    </recommendedName>
</protein>